<evidence type="ECO:0000256" key="6">
    <source>
        <dbReference type="ARBA" id="ARBA00023136"/>
    </source>
</evidence>
<protein>
    <recommendedName>
        <fullName evidence="8">S-acyltransferase</fullName>
        <ecNumber evidence="8">2.3.1.225</ecNumber>
    </recommendedName>
    <alternativeName>
        <fullName evidence="8">Palmitoyltransferase</fullName>
    </alternativeName>
</protein>
<evidence type="ECO:0000256" key="2">
    <source>
        <dbReference type="ARBA" id="ARBA00008574"/>
    </source>
</evidence>
<comment type="subcellular location">
    <subcellularLocation>
        <location evidence="1">Endomembrane system</location>
        <topology evidence="1">Multi-pass membrane protein</topology>
    </subcellularLocation>
</comment>
<keyword evidence="3 8" id="KW-0808">Transferase</keyword>
<keyword evidence="4 8" id="KW-0812">Transmembrane</keyword>
<organism evidence="11 12">
    <name type="scientific">Lactuca sativa</name>
    <name type="common">Garden lettuce</name>
    <dbReference type="NCBI Taxonomy" id="4236"/>
    <lineage>
        <taxon>Eukaryota</taxon>
        <taxon>Viridiplantae</taxon>
        <taxon>Streptophyta</taxon>
        <taxon>Embryophyta</taxon>
        <taxon>Tracheophyta</taxon>
        <taxon>Spermatophyta</taxon>
        <taxon>Magnoliopsida</taxon>
        <taxon>eudicotyledons</taxon>
        <taxon>Gunneridae</taxon>
        <taxon>Pentapetalae</taxon>
        <taxon>asterids</taxon>
        <taxon>campanulids</taxon>
        <taxon>Asterales</taxon>
        <taxon>Asteraceae</taxon>
        <taxon>Cichorioideae</taxon>
        <taxon>Cichorieae</taxon>
        <taxon>Lactucinae</taxon>
        <taxon>Lactuca</taxon>
    </lineage>
</organism>
<feature type="transmembrane region" description="Helical" evidence="8">
    <location>
        <begin position="186"/>
        <end position="205"/>
    </location>
</feature>
<evidence type="ECO:0000259" key="10">
    <source>
        <dbReference type="Pfam" id="PF01529"/>
    </source>
</evidence>
<comment type="catalytic activity">
    <reaction evidence="8">
        <text>L-cysteinyl-[protein] + hexadecanoyl-CoA = S-hexadecanoyl-L-cysteinyl-[protein] + CoA</text>
        <dbReference type="Rhea" id="RHEA:36683"/>
        <dbReference type="Rhea" id="RHEA-COMP:10131"/>
        <dbReference type="Rhea" id="RHEA-COMP:11032"/>
        <dbReference type="ChEBI" id="CHEBI:29950"/>
        <dbReference type="ChEBI" id="CHEBI:57287"/>
        <dbReference type="ChEBI" id="CHEBI:57379"/>
        <dbReference type="ChEBI" id="CHEBI:74151"/>
        <dbReference type="EC" id="2.3.1.225"/>
    </reaction>
</comment>
<dbReference type="Proteomes" id="UP000235145">
    <property type="component" value="Unassembled WGS sequence"/>
</dbReference>
<dbReference type="GO" id="GO:0005783">
    <property type="term" value="C:endoplasmic reticulum"/>
    <property type="evidence" value="ECO:0000318"/>
    <property type="project" value="GO_Central"/>
</dbReference>
<dbReference type="GO" id="GO:0005794">
    <property type="term" value="C:Golgi apparatus"/>
    <property type="evidence" value="ECO:0000318"/>
    <property type="project" value="GO_Central"/>
</dbReference>
<dbReference type="InterPro" id="IPR039859">
    <property type="entry name" value="PFA4/ZDH16/20/ERF2-like"/>
</dbReference>
<feature type="transmembrane region" description="Helical" evidence="8">
    <location>
        <begin position="343"/>
        <end position="370"/>
    </location>
</feature>
<comment type="similarity">
    <text evidence="2 8">Belongs to the DHHC palmitoyltransferase family.</text>
</comment>
<feature type="transmembrane region" description="Helical" evidence="8">
    <location>
        <begin position="226"/>
        <end position="247"/>
    </location>
</feature>
<keyword evidence="6 8" id="KW-0472">Membrane</keyword>
<dbReference type="AlphaFoldDB" id="A0A9R1UIN0"/>
<evidence type="ECO:0000256" key="5">
    <source>
        <dbReference type="ARBA" id="ARBA00022989"/>
    </source>
</evidence>
<name>A0A9R1UIN0_LACSA</name>
<evidence type="ECO:0000256" key="1">
    <source>
        <dbReference type="ARBA" id="ARBA00004127"/>
    </source>
</evidence>
<dbReference type="PROSITE" id="PS50216">
    <property type="entry name" value="DHHC"/>
    <property type="match status" value="1"/>
</dbReference>
<feature type="transmembrane region" description="Helical" evidence="8">
    <location>
        <begin position="391"/>
        <end position="416"/>
    </location>
</feature>
<dbReference type="GO" id="GO:0006612">
    <property type="term" value="P:protein targeting to membrane"/>
    <property type="evidence" value="ECO:0000318"/>
    <property type="project" value="GO_Central"/>
</dbReference>
<evidence type="ECO:0000256" key="8">
    <source>
        <dbReference type="RuleBase" id="RU079119"/>
    </source>
</evidence>
<comment type="domain">
    <text evidence="8">The DHHC domain is required for palmitoyltransferase activity.</text>
</comment>
<evidence type="ECO:0000256" key="3">
    <source>
        <dbReference type="ARBA" id="ARBA00022679"/>
    </source>
</evidence>
<dbReference type="InterPro" id="IPR001594">
    <property type="entry name" value="Palmitoyltrfase_DHHC"/>
</dbReference>
<evidence type="ECO:0000313" key="11">
    <source>
        <dbReference type="EMBL" id="KAJ0188180.1"/>
    </source>
</evidence>
<dbReference type="EC" id="2.3.1.225" evidence="8"/>
<feature type="region of interest" description="Disordered" evidence="9">
    <location>
        <begin position="566"/>
        <end position="587"/>
    </location>
</feature>
<evidence type="ECO:0000256" key="9">
    <source>
        <dbReference type="SAM" id="MobiDB-lite"/>
    </source>
</evidence>
<dbReference type="Pfam" id="PF01529">
    <property type="entry name" value="DHHC"/>
    <property type="match status" value="1"/>
</dbReference>
<reference evidence="11 12" key="1">
    <citation type="journal article" date="2017" name="Nat. Commun.">
        <title>Genome assembly with in vitro proximity ligation data and whole-genome triplication in lettuce.</title>
        <authorList>
            <person name="Reyes-Chin-Wo S."/>
            <person name="Wang Z."/>
            <person name="Yang X."/>
            <person name="Kozik A."/>
            <person name="Arikit S."/>
            <person name="Song C."/>
            <person name="Xia L."/>
            <person name="Froenicke L."/>
            <person name="Lavelle D.O."/>
            <person name="Truco M.J."/>
            <person name="Xia R."/>
            <person name="Zhu S."/>
            <person name="Xu C."/>
            <person name="Xu H."/>
            <person name="Xu X."/>
            <person name="Cox K."/>
            <person name="Korf I."/>
            <person name="Meyers B.C."/>
            <person name="Michelmore R.W."/>
        </authorList>
    </citation>
    <scope>NUCLEOTIDE SEQUENCE [LARGE SCALE GENOMIC DNA]</scope>
    <source>
        <strain evidence="12">cv. Salinas</strain>
        <tissue evidence="11">Seedlings</tissue>
    </source>
</reference>
<feature type="domain" description="Palmitoyltransferase DHHC" evidence="10">
    <location>
        <begin position="298"/>
        <end position="431"/>
    </location>
</feature>
<proteinExistence type="inferred from homology"/>
<feature type="transmembrane region" description="Helical" evidence="8">
    <location>
        <begin position="156"/>
        <end position="180"/>
    </location>
</feature>
<evidence type="ECO:0000256" key="4">
    <source>
        <dbReference type="ARBA" id="ARBA00022692"/>
    </source>
</evidence>
<dbReference type="GO" id="GO:0019706">
    <property type="term" value="F:protein-cysteine S-palmitoyltransferase activity"/>
    <property type="evidence" value="ECO:0000318"/>
    <property type="project" value="GO_Central"/>
</dbReference>
<accession>A0A9R1UIN0</accession>
<keyword evidence="7 8" id="KW-0012">Acyltransferase</keyword>
<keyword evidence="5 8" id="KW-1133">Transmembrane helix</keyword>
<dbReference type="PANTHER" id="PTHR22883">
    <property type="entry name" value="ZINC FINGER DHHC DOMAIN CONTAINING PROTEIN"/>
    <property type="match status" value="1"/>
</dbReference>
<comment type="caution">
    <text evidence="11">The sequence shown here is derived from an EMBL/GenBank/DDBJ whole genome shotgun (WGS) entry which is preliminary data.</text>
</comment>
<sequence>MLKSFFKPISSTQQVGKYLHGSMAHWWIDPSNEWTLRSRFRACQKLRLGLSSVHNVITTTPQPQKQTVIFDSTVEVNGVDFSGFKLNLGKRRRFLGFTHSTLSEEDSSAEISHLLLLLNYEAPWLATAPSPSTGYLLFGFYSCCCRLVYLRSFQKLHLIVGMSIYGFLVVAFYTFLGLFLGTRTTVIVVTSIFSFTALAVMLLFVRCTAIDPTDKTNFKRKKKKSMSNAVSQLNYGFILGHIVMRFFTKIERKILQKFIRRKYLDPLSTTAQMEPLLPFPLVIKDDSVSPDPLLADISFCVLCDSQVKKQSKHCRTCNRCVEGFDHHCRWLNNCVGKKNYRTFILLLIFVLLMLMIEGGTAVVVFIRCFIDAKGLDMELQRRLHVHFPRPLLSAICVFLVLLTAYGSAALGQLFFFHVVLIRKGMRTYDYIMALKEENELAELELSDDSDLSSEESIDFDSPKKTKFAMCMCRERTPETQHRLSVRIDREPTQTTKKQKQEGGFRASINPWKLINMSREKAVAAAAKARERFTRQKDDSLIKPLPLPLETKNGLLMTPLPLVVKPGSPGRFSSPRRRVSISPSPNQKYKSNFDLKLTDVSRELDTYISRQVLCSVLKKGESESSPSPR</sequence>
<evidence type="ECO:0000313" key="12">
    <source>
        <dbReference type="Proteomes" id="UP000235145"/>
    </source>
</evidence>
<gene>
    <name evidence="11" type="ORF">LSAT_V11C900455000</name>
</gene>
<dbReference type="EMBL" id="NBSK02000009">
    <property type="protein sequence ID" value="KAJ0188180.1"/>
    <property type="molecule type" value="Genomic_DNA"/>
</dbReference>
<evidence type="ECO:0000256" key="7">
    <source>
        <dbReference type="ARBA" id="ARBA00023315"/>
    </source>
</evidence>
<keyword evidence="12" id="KW-1185">Reference proteome</keyword>
<dbReference type="PANTHER" id="PTHR22883:SF306">
    <property type="entry name" value="PROTEIN S-ACYLTRANSFERASE 18"/>
    <property type="match status" value="1"/>
</dbReference>